<dbReference type="EMBL" id="CAXLJL010000267">
    <property type="protein sequence ID" value="CAL5135377.1"/>
    <property type="molecule type" value="Genomic_DNA"/>
</dbReference>
<comment type="caution">
    <text evidence="3">The sequence shown here is derived from an EMBL/GenBank/DDBJ whole genome shotgun (WGS) entry which is preliminary data.</text>
</comment>
<feature type="signal peptide" evidence="2">
    <location>
        <begin position="1"/>
        <end position="29"/>
    </location>
</feature>
<proteinExistence type="predicted"/>
<reference evidence="3" key="1">
    <citation type="submission" date="2024-06" db="EMBL/GenBank/DDBJ databases">
        <authorList>
            <person name="Liu X."/>
            <person name="Lenzi L."/>
            <person name="Haldenby T S."/>
            <person name="Uol C."/>
        </authorList>
    </citation>
    <scope>NUCLEOTIDE SEQUENCE</scope>
</reference>
<evidence type="ECO:0000313" key="3">
    <source>
        <dbReference type="EMBL" id="CAL5135377.1"/>
    </source>
</evidence>
<feature type="region of interest" description="Disordered" evidence="1">
    <location>
        <begin position="249"/>
        <end position="342"/>
    </location>
</feature>
<evidence type="ECO:0000256" key="2">
    <source>
        <dbReference type="SAM" id="SignalP"/>
    </source>
</evidence>
<keyword evidence="2" id="KW-0732">Signal</keyword>
<feature type="chain" id="PRO_5043763582" evidence="2">
    <location>
        <begin position="30"/>
        <end position="1028"/>
    </location>
</feature>
<name>A0AAV2TGG2_CALDB</name>
<sequence>MLLQNKMSLLGPIPLTIILVSLIAIGAELSPKVGEVDRPNGRRLTIRCMEDLNAYCQEKKRGFKFTDGCRECKCDGNLVRCKTPDCVYFVDPNTDPVAYCRTIFRRNNGDEITRLIMKVKETLDQRGKSAIVHEKKQAEQTQEIGGKILLLKKPTGMQNLQKKVESHKITRIFADGVSENSSKSIAPTSVDTQHLAIKKQARFNAKAPAPPAPPRNTPIAPPVSGPSLPIALSMNQALPPNGPRLSMLQPSVGSPMNAPPPPVGLPMNEPPVPMGPPMDAPPPPMGPPMDAPPPPMGLPMDAPPPPMGPPMDAPPPPMGPPMDAPPPPMGQPVNAPPPPMGQPTDAIPPPMGPPMDAPPPPMGLSVDMPPPPMSPPMDAPAPPVGLAMNTPPSPMGPPMDEPPPPIGPPTNLLSSPLGLGMDSPSSYMEPSRQVELPVDTVPGPQMVEPSSLEGLPHPSFYPSAEESSPLVSSYHGSNLINNGYPPSSWLPPTPVSQEEEVGGQFYDRPQLSSLPFLRASVSPYRRSVYVPPSWLRMKHLPLISHNRRRALMWNKYNSRLGQKSLSTTNFGRVSHYSPLYLYVRPFERSASMYTPNVNVGSGWNGGLRYGRSGNRIHFGGHPKRIVYRFQNPSRRLTYTSQNQGGFINFFQDLVNAKRPKKFKNVPKKEKIGKNLKDAFGEKGTKGLPLSFLLPFKIPDIPKKHHVDSQNEPSGQPIDGVFDEISGAPDDVGYPLRDDISGNDYYDPQGFSEYDMPPSSYVGDPGYYHPYPGYMASMYTPVITPTYAPVYYQMQTPARGFYSHPYGPFPGYSFQASPIDANGPEWNQQSLSNRFGGYYAPVVNYGPVPHTYVQGVSNTVGEGENRTKGNHNSTNVNGTNADVLSVNRRVNVSSFNPDRLKGKWDSRTREMITGFTPPLQTLGAYILHDRQVPRRLPVVRATSTGIQGSPSPEIYYNIPYYEERVPYEAVRSRRNTRTLRKLLKKCEDYRGKMRLALKKQISGTANAANSYRTSFIGMILPLWVGVFGT</sequence>
<gene>
    <name evidence="3" type="ORF">CDAUBV1_LOCUS9527</name>
</gene>
<protein>
    <submittedName>
        <fullName evidence="3">Uncharacterized protein</fullName>
    </submittedName>
</protein>
<dbReference type="AlphaFoldDB" id="A0AAV2TGG2"/>
<evidence type="ECO:0000313" key="4">
    <source>
        <dbReference type="Proteomes" id="UP001497525"/>
    </source>
</evidence>
<dbReference type="Proteomes" id="UP001497525">
    <property type="component" value="Unassembled WGS sequence"/>
</dbReference>
<feature type="compositionally biased region" description="Pro residues" evidence="1">
    <location>
        <begin position="257"/>
        <end position="342"/>
    </location>
</feature>
<evidence type="ECO:0000256" key="1">
    <source>
        <dbReference type="SAM" id="MobiDB-lite"/>
    </source>
</evidence>
<accession>A0AAV2TGG2</accession>
<organism evidence="3 4">
    <name type="scientific">Calicophoron daubneyi</name>
    <name type="common">Rumen fluke</name>
    <name type="synonym">Paramphistomum daubneyi</name>
    <dbReference type="NCBI Taxonomy" id="300641"/>
    <lineage>
        <taxon>Eukaryota</taxon>
        <taxon>Metazoa</taxon>
        <taxon>Spiralia</taxon>
        <taxon>Lophotrochozoa</taxon>
        <taxon>Platyhelminthes</taxon>
        <taxon>Trematoda</taxon>
        <taxon>Digenea</taxon>
        <taxon>Plagiorchiida</taxon>
        <taxon>Pronocephalata</taxon>
        <taxon>Paramphistomoidea</taxon>
        <taxon>Paramphistomidae</taxon>
        <taxon>Calicophoron</taxon>
    </lineage>
</organism>